<evidence type="ECO:0000313" key="1">
    <source>
        <dbReference type="EMBL" id="AOS63965.1"/>
    </source>
</evidence>
<gene>
    <name evidence="1" type="ORF">TL08_15780</name>
</gene>
<dbReference type="EMBL" id="CP014859">
    <property type="protein sequence ID" value="AOS63965.1"/>
    <property type="molecule type" value="Genomic_DNA"/>
</dbReference>
<proteinExistence type="predicted"/>
<accession>A0AAC9HT23</accession>
<dbReference type="Proteomes" id="UP000095210">
    <property type="component" value="Chromosome"/>
</dbReference>
<name>A0AAC9HT23_9PSEU</name>
<reference evidence="2" key="1">
    <citation type="submission" date="2016-03" db="EMBL/GenBank/DDBJ databases">
        <title>Complete genome sequence of the type strain Actinoalloteichus hymeniacidonis DSM 45092.</title>
        <authorList>
            <person name="Schaffert L."/>
            <person name="Albersmeier A."/>
            <person name="Winkler A."/>
            <person name="Kalinowski J."/>
            <person name="Zotchev S."/>
            <person name="Ruckert C."/>
        </authorList>
    </citation>
    <scope>NUCLEOTIDE SEQUENCE [LARGE SCALE GENOMIC DNA]</scope>
    <source>
        <strain evidence="2">HPA177(T) (DSM 45092(T))</strain>
    </source>
</reference>
<keyword evidence="2" id="KW-1185">Reference proteome</keyword>
<dbReference type="AlphaFoldDB" id="A0AAC9HT23"/>
<organism evidence="1 2">
    <name type="scientific">Actinoalloteichus hymeniacidonis</name>
    <dbReference type="NCBI Taxonomy" id="340345"/>
    <lineage>
        <taxon>Bacteria</taxon>
        <taxon>Bacillati</taxon>
        <taxon>Actinomycetota</taxon>
        <taxon>Actinomycetes</taxon>
        <taxon>Pseudonocardiales</taxon>
        <taxon>Pseudonocardiaceae</taxon>
        <taxon>Actinoalloteichus</taxon>
    </lineage>
</organism>
<dbReference type="KEGG" id="ahm:TL08_15780"/>
<sequence length="264" mass="28756">MQSKMSWRRLSHGESSAVLAVDFDSAVRPIAGFGQLVELMDFNRAFWHSRQPPSSTRDRLSAEEYLDHWAEVPHGGGNIDAVLGYCVGCVFAPALVERIEQVQGHRPELLLFDPEPAVVSSLYQDFRETVESVSILSGAEREQLVIEAGKACLDAGDDFDAAAAQVIELYEAAVSTAFARLSLDPVLIGEFTQVFRSYVSYLSAAAELSPEDGWQSGIALTARGSSPGARHARKELSFPVGSADLLRDRRVAETVFDLLSGGEH</sequence>
<evidence type="ECO:0000313" key="2">
    <source>
        <dbReference type="Proteomes" id="UP000095210"/>
    </source>
</evidence>
<protein>
    <submittedName>
        <fullName evidence="1">Uncharacterized protein</fullName>
    </submittedName>
</protein>